<dbReference type="EMBL" id="HG674134">
    <property type="protein sequence ID" value="CDJ39002.1"/>
    <property type="molecule type" value="Genomic_DNA"/>
</dbReference>
<dbReference type="InterPro" id="IPR000690">
    <property type="entry name" value="Matrin/U1-C_Znf_C2H2"/>
</dbReference>
<reference evidence="9" key="1">
    <citation type="submission" date="2013-10" db="EMBL/GenBank/DDBJ databases">
        <title>Genomic analysis of the causative agents of coccidiosis in chickens.</title>
        <authorList>
            <person name="Reid A.J."/>
            <person name="Blake D."/>
            <person name="Billington K."/>
            <person name="Browne H."/>
            <person name="Dunn M."/>
            <person name="Hung S."/>
            <person name="Kawahara F."/>
            <person name="Miranda-Saavedra D."/>
            <person name="Mourier T."/>
            <person name="Nagra H."/>
            <person name="Otto T.D."/>
            <person name="Rawlings N."/>
            <person name="Sanchez A."/>
            <person name="Sanders M."/>
            <person name="Subramaniam C."/>
            <person name="Tay Y."/>
            <person name="Dear P."/>
            <person name="Doerig C."/>
            <person name="Gruber A."/>
            <person name="Parkinson J."/>
            <person name="Shirley M."/>
            <person name="Wan K.L."/>
            <person name="Berriman M."/>
            <person name="Tomley F."/>
            <person name="Pain A."/>
        </authorList>
    </citation>
    <scope>NUCLEOTIDE SEQUENCE [LARGE SCALE GENOMIC DNA]</scope>
    <source>
        <strain evidence="9">Houghton</strain>
    </source>
</reference>
<feature type="region of interest" description="Disordered" evidence="7">
    <location>
        <begin position="84"/>
        <end position="106"/>
    </location>
</feature>
<keyword evidence="10" id="KW-1185">Reference proteome</keyword>
<accession>U6KLN6</accession>
<evidence type="ECO:0000256" key="5">
    <source>
        <dbReference type="ARBA" id="ARBA00023242"/>
    </source>
</evidence>
<keyword evidence="5" id="KW-0539">Nucleus</keyword>
<dbReference type="PANTHER" id="PTHR13173:SF10">
    <property type="entry name" value="WW DOMAIN-BINDING PROTEIN 4"/>
    <property type="match status" value="1"/>
</dbReference>
<dbReference type="GO" id="GO:0003723">
    <property type="term" value="F:RNA binding"/>
    <property type="evidence" value="ECO:0007669"/>
    <property type="project" value="TreeGrafter"/>
</dbReference>
<evidence type="ECO:0000259" key="8">
    <source>
        <dbReference type="PROSITE" id="PS50171"/>
    </source>
</evidence>
<dbReference type="GO" id="GO:0071011">
    <property type="term" value="C:precatalytic spliceosome"/>
    <property type="evidence" value="ECO:0007669"/>
    <property type="project" value="TreeGrafter"/>
</dbReference>
<dbReference type="AlphaFoldDB" id="U6KLN6"/>
<dbReference type="GeneID" id="25254954"/>
<dbReference type="OrthoDB" id="191651at2759"/>
<evidence type="ECO:0000256" key="7">
    <source>
        <dbReference type="SAM" id="MobiDB-lite"/>
    </source>
</evidence>
<feature type="coiled-coil region" evidence="6">
    <location>
        <begin position="27"/>
        <end position="78"/>
    </location>
</feature>
<feature type="region of interest" description="Disordered" evidence="7">
    <location>
        <begin position="639"/>
        <end position="671"/>
    </location>
</feature>
<dbReference type="InterPro" id="IPR003604">
    <property type="entry name" value="Matrin/U1-like-C_Znf_C2H2"/>
</dbReference>
<evidence type="ECO:0000256" key="6">
    <source>
        <dbReference type="SAM" id="Coils"/>
    </source>
</evidence>
<organism evidence="9 10">
    <name type="scientific">Eimeria tenella</name>
    <name type="common">Coccidian parasite</name>
    <dbReference type="NCBI Taxonomy" id="5802"/>
    <lineage>
        <taxon>Eukaryota</taxon>
        <taxon>Sar</taxon>
        <taxon>Alveolata</taxon>
        <taxon>Apicomplexa</taxon>
        <taxon>Conoidasida</taxon>
        <taxon>Coccidia</taxon>
        <taxon>Eucoccidiorida</taxon>
        <taxon>Eimeriorina</taxon>
        <taxon>Eimeriidae</taxon>
        <taxon>Eimeria</taxon>
    </lineage>
</organism>
<dbReference type="SMART" id="SM00451">
    <property type="entry name" value="ZnF_U1"/>
    <property type="match status" value="1"/>
</dbReference>
<feature type="region of interest" description="Disordered" evidence="7">
    <location>
        <begin position="122"/>
        <end position="148"/>
    </location>
</feature>
<evidence type="ECO:0000313" key="10">
    <source>
        <dbReference type="Proteomes" id="UP000030747"/>
    </source>
</evidence>
<reference evidence="9" key="2">
    <citation type="submission" date="2013-10" db="EMBL/GenBank/DDBJ databases">
        <authorList>
            <person name="Aslett M."/>
        </authorList>
    </citation>
    <scope>NUCLEOTIDE SEQUENCE [LARGE SCALE GENOMIC DNA]</scope>
    <source>
        <strain evidence="9">Houghton</strain>
    </source>
</reference>
<name>U6KLN6_EIMTE</name>
<evidence type="ECO:0000256" key="1">
    <source>
        <dbReference type="ARBA" id="ARBA00004123"/>
    </source>
</evidence>
<keyword evidence="6" id="KW-0175">Coiled coil</keyword>
<feature type="region of interest" description="Disordered" evidence="7">
    <location>
        <begin position="398"/>
        <end position="452"/>
    </location>
</feature>
<evidence type="ECO:0000256" key="2">
    <source>
        <dbReference type="ARBA" id="ARBA00022723"/>
    </source>
</evidence>
<sequence length="671" mass="72350">MTERWISQKKHYCQICNTWLSGHIVNVKKHEQSTRHLENARQQLKDAYQRHQDKQKQESLLQRELQRMEAAAAAAMRNDEALVASRSGRHRENLRETTSWACGPSPYDQLQAQREEKNRIQNFHNERNPKRPTATGANVDGNNSDSTSNIAYRSDSWEFVTDQGLPFFRNKLSGEVSWTPPPGASYVAAAAAATAAAAAVPAAVAAAATSAVPARPALRIISVKKPANKEQPDRSGIVSSSSAAAADDSAARSSVEAPRVSNAEVAPSVDAVPSSVAGAPPGSTTSTTAADSPLVATTLPAAPAGSLAHSAAAQASIKAETRDSSSADGAAYGAASAIDFADVPAVSSVGLVPDFIPSGCGDKNESIPPDYVLKSGHKGVGLYRDRPVQREHNRCKERHFSSGSRLLHREHLRQQQDAQEHHGQQQHKTTVRLKRTREEEETAPRGPSTGAAAAIAAAAAEAAAAAASLWGNDEVPATAISEEERSNENSIRAEPTAATESVVHEVPHPQGVRESLNGAIEEDESHSLLQEKEKTKEAANAPTEENTEAGKQTIPAAEGPTIGPWVEAKEDGWNAIASRQQREQQLLMLHQQQAQEQQEGQQADDDVARLRRLRAQVKRHGIHHDFSWRKEGEAAYVYNTNSSTGGQGIEIRSRQRPAASRQQIEQTEEAE</sequence>
<dbReference type="OMA" id="DSCHTAC"/>
<dbReference type="PANTHER" id="PTHR13173">
    <property type="entry name" value="WW DOMAIN BINDING PROTEIN 4"/>
    <property type="match status" value="1"/>
</dbReference>
<keyword evidence="4" id="KW-0862">Zinc</keyword>
<evidence type="ECO:0000256" key="3">
    <source>
        <dbReference type="ARBA" id="ARBA00022771"/>
    </source>
</evidence>
<evidence type="ECO:0000313" key="9">
    <source>
        <dbReference type="EMBL" id="CDJ39002.1"/>
    </source>
</evidence>
<feature type="compositionally biased region" description="Basic and acidic residues" evidence="7">
    <location>
        <begin position="407"/>
        <end position="423"/>
    </location>
</feature>
<proteinExistence type="predicted"/>
<dbReference type="PROSITE" id="PS50171">
    <property type="entry name" value="ZF_MATRIN"/>
    <property type="match status" value="1"/>
</dbReference>
<dbReference type="GO" id="GO:0008270">
    <property type="term" value="F:zinc ion binding"/>
    <property type="evidence" value="ECO:0007669"/>
    <property type="project" value="UniProtKB-KW"/>
</dbReference>
<dbReference type="VEuPathDB" id="ToxoDB:ETH2_1328200"/>
<gene>
    <name evidence="9" type="ORF">ETH_00029305</name>
</gene>
<dbReference type="VEuPathDB" id="ToxoDB:ETH_00029305"/>
<feature type="region of interest" description="Disordered" evidence="7">
    <location>
        <begin position="223"/>
        <end position="292"/>
    </location>
</feature>
<protein>
    <submittedName>
        <fullName evidence="9">Ww domain U1 zinc finger domain-containing protein, putative</fullName>
    </submittedName>
</protein>
<feature type="compositionally biased region" description="Low complexity" evidence="7">
    <location>
        <begin position="239"/>
        <end position="254"/>
    </location>
</feature>
<feature type="region of interest" description="Disordered" evidence="7">
    <location>
        <begin position="480"/>
        <end position="509"/>
    </location>
</feature>
<keyword evidence="3" id="KW-0863">Zinc-finger</keyword>
<feature type="compositionally biased region" description="Low complexity" evidence="7">
    <location>
        <begin position="265"/>
        <end position="292"/>
    </location>
</feature>
<feature type="compositionally biased region" description="Basic and acidic residues" evidence="7">
    <location>
        <begin position="525"/>
        <end position="537"/>
    </location>
</feature>
<dbReference type="RefSeq" id="XP_013229757.1">
    <property type="nucleotide sequence ID" value="XM_013374303.1"/>
</dbReference>
<dbReference type="InterPro" id="IPR040023">
    <property type="entry name" value="WBP4"/>
</dbReference>
<evidence type="ECO:0000256" key="4">
    <source>
        <dbReference type="ARBA" id="ARBA00022833"/>
    </source>
</evidence>
<feature type="region of interest" description="Disordered" evidence="7">
    <location>
        <begin position="524"/>
        <end position="565"/>
    </location>
</feature>
<dbReference type="GO" id="GO:0000398">
    <property type="term" value="P:mRNA splicing, via spliceosome"/>
    <property type="evidence" value="ECO:0007669"/>
    <property type="project" value="InterPro"/>
</dbReference>
<dbReference type="Proteomes" id="UP000030747">
    <property type="component" value="Unassembled WGS sequence"/>
</dbReference>
<keyword evidence="2" id="KW-0479">Metal-binding</keyword>
<feature type="domain" description="Matrin-type" evidence="8">
    <location>
        <begin position="11"/>
        <end position="42"/>
    </location>
</feature>
<comment type="subcellular location">
    <subcellularLocation>
        <location evidence="1">Nucleus</location>
    </subcellularLocation>
</comment>